<dbReference type="InterPro" id="IPR025511">
    <property type="entry name" value="DUF4398"/>
</dbReference>
<organism evidence="3 4">
    <name type="scientific">Sorangium cellulosum</name>
    <name type="common">Polyangium cellulosum</name>
    <dbReference type="NCBI Taxonomy" id="56"/>
    <lineage>
        <taxon>Bacteria</taxon>
        <taxon>Pseudomonadati</taxon>
        <taxon>Myxococcota</taxon>
        <taxon>Polyangia</taxon>
        <taxon>Polyangiales</taxon>
        <taxon>Polyangiaceae</taxon>
        <taxon>Sorangium</taxon>
    </lineage>
</organism>
<proteinExistence type="predicted"/>
<dbReference type="Pfam" id="PF14346">
    <property type="entry name" value="DUF4398"/>
    <property type="match status" value="1"/>
</dbReference>
<protein>
    <recommendedName>
        <fullName evidence="2">DUF4398 domain-containing protein</fullName>
    </recommendedName>
</protein>
<dbReference type="RefSeq" id="WP_061606493.1">
    <property type="nucleotide sequence ID" value="NZ_JEMA01000278.1"/>
</dbReference>
<accession>A0A150QW72</accession>
<sequence length="117" mass="12724">MRKAVFLTLLGASAAGCAARTAPFDERLFASQALIRTAEEVGVEEVPRADLHLRLAREQVQRAQRLAAEGTSDRARRMLLRAQADAELAIACAREARAQALAREALGEVGSIQEQLR</sequence>
<dbReference type="OrthoDB" id="5526449at2"/>
<keyword evidence="1" id="KW-0732">Signal</keyword>
<dbReference type="PROSITE" id="PS51257">
    <property type="entry name" value="PROKAR_LIPOPROTEIN"/>
    <property type="match status" value="1"/>
</dbReference>
<feature type="chain" id="PRO_5007567380" description="DUF4398 domain-containing protein" evidence="1">
    <location>
        <begin position="19"/>
        <end position="117"/>
    </location>
</feature>
<reference evidence="3 4" key="1">
    <citation type="submission" date="2014-02" db="EMBL/GenBank/DDBJ databases">
        <title>The small core and large imbalanced accessory genome model reveals a collaborative survival strategy of Sorangium cellulosum strains in nature.</title>
        <authorList>
            <person name="Han K."/>
            <person name="Peng R."/>
            <person name="Blom J."/>
            <person name="Li Y.-Z."/>
        </authorList>
    </citation>
    <scope>NUCLEOTIDE SEQUENCE [LARGE SCALE GENOMIC DNA]</scope>
    <source>
        <strain evidence="3 4">So0008-312</strain>
    </source>
</reference>
<dbReference type="Gene3D" id="1.20.1270.390">
    <property type="match status" value="1"/>
</dbReference>
<evidence type="ECO:0000259" key="2">
    <source>
        <dbReference type="Pfam" id="PF14346"/>
    </source>
</evidence>
<name>A0A150QW72_SORCE</name>
<evidence type="ECO:0000256" key="1">
    <source>
        <dbReference type="SAM" id="SignalP"/>
    </source>
</evidence>
<feature type="signal peptide" evidence="1">
    <location>
        <begin position="1"/>
        <end position="18"/>
    </location>
</feature>
<gene>
    <name evidence="3" type="ORF">BE15_37705</name>
</gene>
<dbReference type="EMBL" id="JEMA01000278">
    <property type="protein sequence ID" value="KYF72220.1"/>
    <property type="molecule type" value="Genomic_DNA"/>
</dbReference>
<evidence type="ECO:0000313" key="4">
    <source>
        <dbReference type="Proteomes" id="UP000075260"/>
    </source>
</evidence>
<evidence type="ECO:0000313" key="3">
    <source>
        <dbReference type="EMBL" id="KYF72220.1"/>
    </source>
</evidence>
<feature type="domain" description="DUF4398" evidence="2">
    <location>
        <begin position="30"/>
        <end position="104"/>
    </location>
</feature>
<dbReference type="Proteomes" id="UP000075260">
    <property type="component" value="Unassembled WGS sequence"/>
</dbReference>
<dbReference type="AlphaFoldDB" id="A0A150QW72"/>
<comment type="caution">
    <text evidence="3">The sequence shown here is derived from an EMBL/GenBank/DDBJ whole genome shotgun (WGS) entry which is preliminary data.</text>
</comment>